<dbReference type="AlphaFoldDB" id="A0A016S0W6"/>
<comment type="caution">
    <text evidence="1">The sequence shown here is derived from an EMBL/GenBank/DDBJ whole genome shotgun (WGS) entry which is preliminary data.</text>
</comment>
<protein>
    <recommendedName>
        <fullName evidence="3">Reverse transcriptase domain-containing protein</fullName>
    </recommendedName>
</protein>
<dbReference type="STRING" id="53326.A0A016S0W6"/>
<name>A0A016S0W6_9BILA</name>
<dbReference type="PANTHER" id="PTHR47027">
    <property type="entry name" value="REVERSE TRANSCRIPTASE DOMAIN-CONTAINING PROTEIN"/>
    <property type="match status" value="1"/>
</dbReference>
<evidence type="ECO:0000313" key="1">
    <source>
        <dbReference type="EMBL" id="EYB84295.1"/>
    </source>
</evidence>
<dbReference type="PANTHER" id="PTHR47027:SF20">
    <property type="entry name" value="REVERSE TRANSCRIPTASE-LIKE PROTEIN WITH RNA-DIRECTED DNA POLYMERASE DOMAIN"/>
    <property type="match status" value="1"/>
</dbReference>
<reference evidence="2" key="1">
    <citation type="journal article" date="2015" name="Nat. Genet.">
        <title>The genome and transcriptome of the zoonotic hookworm Ancylostoma ceylanicum identify infection-specific gene families.</title>
        <authorList>
            <person name="Schwarz E.M."/>
            <person name="Hu Y."/>
            <person name="Antoshechkin I."/>
            <person name="Miller M.M."/>
            <person name="Sternberg P.W."/>
            <person name="Aroian R.V."/>
        </authorList>
    </citation>
    <scope>NUCLEOTIDE SEQUENCE</scope>
    <source>
        <strain evidence="2">HY135</strain>
    </source>
</reference>
<keyword evidence="2" id="KW-1185">Reference proteome</keyword>
<organism evidence="1 2">
    <name type="scientific">Ancylostoma ceylanicum</name>
    <dbReference type="NCBI Taxonomy" id="53326"/>
    <lineage>
        <taxon>Eukaryota</taxon>
        <taxon>Metazoa</taxon>
        <taxon>Ecdysozoa</taxon>
        <taxon>Nematoda</taxon>
        <taxon>Chromadorea</taxon>
        <taxon>Rhabditida</taxon>
        <taxon>Rhabditina</taxon>
        <taxon>Rhabditomorpha</taxon>
        <taxon>Strongyloidea</taxon>
        <taxon>Ancylostomatidae</taxon>
        <taxon>Ancylostomatinae</taxon>
        <taxon>Ancylostoma</taxon>
    </lineage>
</organism>
<dbReference type="EMBL" id="JARK01001656">
    <property type="protein sequence ID" value="EYB84295.1"/>
    <property type="molecule type" value="Genomic_DNA"/>
</dbReference>
<dbReference type="OrthoDB" id="6765898at2759"/>
<evidence type="ECO:0000313" key="2">
    <source>
        <dbReference type="Proteomes" id="UP000024635"/>
    </source>
</evidence>
<evidence type="ECO:0008006" key="3">
    <source>
        <dbReference type="Google" id="ProtNLM"/>
    </source>
</evidence>
<sequence length="107" mass="12548">MVVNDLDISIRYGLSISTAKTKIMARVGTTITPRGIHLEHVESFAYLRQNIWLSRDHSVEIERRIRAGWSCLRQYKELFLSRTVEMKWKRGLFNMCILPEMLYGAET</sequence>
<dbReference type="Proteomes" id="UP000024635">
    <property type="component" value="Unassembled WGS sequence"/>
</dbReference>
<proteinExistence type="predicted"/>
<accession>A0A016S0W6</accession>
<gene>
    <name evidence="1" type="primary">Acey_s0320.g2409</name>
    <name evidence="1" type="ORF">Y032_0320g2409</name>
</gene>